<accession>A0A1H0DKI9</accession>
<evidence type="ECO:0000313" key="2">
    <source>
        <dbReference type="Proteomes" id="UP000198793"/>
    </source>
</evidence>
<name>A0A1H0DKI9_9HYPH</name>
<dbReference type="Proteomes" id="UP000198793">
    <property type="component" value="Unassembled WGS sequence"/>
</dbReference>
<sequence>MSLVSPASELSLSALLRAPATLVQVARAMVRTLVNRRAAYRVSELPDYLLTDIGLKRDDVHAAMNADWREDPTLRMAISAQKRRAPVRSVRRP</sequence>
<protein>
    <recommendedName>
        <fullName evidence="3">DUF1127 domain-containing protein</fullName>
    </recommendedName>
</protein>
<dbReference type="STRING" id="1166073.SAMN05192530_101832"/>
<dbReference type="RefSeq" id="WP_244519461.1">
    <property type="nucleotide sequence ID" value="NZ_FNIT01000001.1"/>
</dbReference>
<dbReference type="AlphaFoldDB" id="A0A1H0DKI9"/>
<reference evidence="1 2" key="1">
    <citation type="submission" date="2016-10" db="EMBL/GenBank/DDBJ databases">
        <authorList>
            <person name="de Groot N.N."/>
        </authorList>
    </citation>
    <scope>NUCLEOTIDE SEQUENCE [LARGE SCALE GENOMIC DNA]</scope>
    <source>
        <strain evidence="2">L7-484,KACC 16230,DSM 25025</strain>
    </source>
</reference>
<organism evidence="1 2">
    <name type="scientific">Aureimonas jatrophae</name>
    <dbReference type="NCBI Taxonomy" id="1166073"/>
    <lineage>
        <taxon>Bacteria</taxon>
        <taxon>Pseudomonadati</taxon>
        <taxon>Pseudomonadota</taxon>
        <taxon>Alphaproteobacteria</taxon>
        <taxon>Hyphomicrobiales</taxon>
        <taxon>Aurantimonadaceae</taxon>
        <taxon>Aureimonas</taxon>
    </lineage>
</organism>
<proteinExistence type="predicted"/>
<evidence type="ECO:0000313" key="1">
    <source>
        <dbReference type="EMBL" id="SDN70613.1"/>
    </source>
</evidence>
<gene>
    <name evidence="1" type="ORF">SAMN05192530_101832</name>
</gene>
<keyword evidence="2" id="KW-1185">Reference proteome</keyword>
<dbReference type="EMBL" id="FNIT01000001">
    <property type="protein sequence ID" value="SDN70613.1"/>
    <property type="molecule type" value="Genomic_DNA"/>
</dbReference>
<evidence type="ECO:0008006" key="3">
    <source>
        <dbReference type="Google" id="ProtNLM"/>
    </source>
</evidence>